<keyword evidence="2" id="KW-1185">Reference proteome</keyword>
<gene>
    <name evidence="1" type="ORF">CH64_1865</name>
</gene>
<evidence type="ECO:0000313" key="1">
    <source>
        <dbReference type="EMBL" id="AJJ11356.1"/>
    </source>
</evidence>
<dbReference type="RefSeq" id="WP_144404256.1">
    <property type="nucleotide sequence ID" value="NZ_CABIHU010000075.1"/>
</dbReference>
<sequence length="68" mass="7532">MQSIMVLAAENGIQIYGDIAITMGNAYLINENNAEVMVDKTFVFRRCQDGLLHLCVHKSALSYTPAVK</sequence>
<dbReference type="EMBL" id="CP009787">
    <property type="protein sequence ID" value="AJJ11356.1"/>
    <property type="molecule type" value="Genomic_DNA"/>
</dbReference>
<proteinExistence type="predicted"/>
<reference evidence="1 2" key="1">
    <citation type="journal article" date="2015" name="Genome Announc.">
        <title>Thirty-Two Complete Genome Assemblies of Nine Yersinia Species, Including Y. pestis, Y. pseudotuberculosis, and Y. enterocolitica.</title>
        <authorList>
            <person name="Johnson S.L."/>
            <person name="Daligault H.E."/>
            <person name="Davenport K.W."/>
            <person name="Jaissle J."/>
            <person name="Frey K.G."/>
            <person name="Ladner J.T."/>
            <person name="Broomall S.M."/>
            <person name="Bishop-Lilly K.A."/>
            <person name="Bruce D.C."/>
            <person name="Coyne S.R."/>
            <person name="Gibbons H.S."/>
            <person name="Lo C.C."/>
            <person name="Munk A.C."/>
            <person name="Rosenzweig C.N."/>
            <person name="Koroleva G.I."/>
            <person name="Palacios G.F."/>
            <person name="Redden C.L."/>
            <person name="Xu Y."/>
            <person name="Minogue T.D."/>
            <person name="Chain P.S."/>
        </authorList>
    </citation>
    <scope>NUCLEOTIDE SEQUENCE [LARGE SCALE GENOMIC DNA]</scope>
    <source>
        <strain evidence="1 2">YRA</strain>
    </source>
</reference>
<dbReference type="Proteomes" id="UP000031914">
    <property type="component" value="Chromosome"/>
</dbReference>
<protein>
    <recommendedName>
        <fullName evidence="3">Lipoprotein</fullName>
    </recommendedName>
</protein>
<evidence type="ECO:0008006" key="3">
    <source>
        <dbReference type="Google" id="ProtNLM"/>
    </source>
</evidence>
<name>A0ABM5SDD9_YERRO</name>
<organism evidence="1 2">
    <name type="scientific">Yersinia rohdei</name>
    <dbReference type="NCBI Taxonomy" id="29485"/>
    <lineage>
        <taxon>Bacteria</taxon>
        <taxon>Pseudomonadati</taxon>
        <taxon>Pseudomonadota</taxon>
        <taxon>Gammaproteobacteria</taxon>
        <taxon>Enterobacterales</taxon>
        <taxon>Yersiniaceae</taxon>
        <taxon>Yersinia</taxon>
    </lineage>
</organism>
<evidence type="ECO:0000313" key="2">
    <source>
        <dbReference type="Proteomes" id="UP000031914"/>
    </source>
</evidence>
<dbReference type="GeneID" id="45567167"/>
<accession>A0ABM5SDD9</accession>